<name>W4KGS9_HETIT</name>
<gene>
    <name evidence="2" type="ORF">HETIRDRAFT_101165</name>
</gene>
<accession>W4KGS9</accession>
<evidence type="ECO:0000313" key="3">
    <source>
        <dbReference type="Proteomes" id="UP000030671"/>
    </source>
</evidence>
<evidence type="ECO:0000256" key="1">
    <source>
        <dbReference type="SAM" id="MobiDB-lite"/>
    </source>
</evidence>
<proteinExistence type="predicted"/>
<dbReference type="Proteomes" id="UP000030671">
    <property type="component" value="Unassembled WGS sequence"/>
</dbReference>
<dbReference type="GeneID" id="20665740"/>
<dbReference type="HOGENOM" id="CLU_1428162_0_0_1"/>
<keyword evidence="3" id="KW-1185">Reference proteome</keyword>
<protein>
    <submittedName>
        <fullName evidence="2">Uncharacterized protein</fullName>
    </submittedName>
</protein>
<feature type="region of interest" description="Disordered" evidence="1">
    <location>
        <begin position="120"/>
        <end position="150"/>
    </location>
</feature>
<dbReference type="KEGG" id="hir:HETIRDRAFT_101165"/>
<organism evidence="2 3">
    <name type="scientific">Heterobasidion irregulare (strain TC 32-1)</name>
    <dbReference type="NCBI Taxonomy" id="747525"/>
    <lineage>
        <taxon>Eukaryota</taxon>
        <taxon>Fungi</taxon>
        <taxon>Dikarya</taxon>
        <taxon>Basidiomycota</taxon>
        <taxon>Agaricomycotina</taxon>
        <taxon>Agaricomycetes</taxon>
        <taxon>Russulales</taxon>
        <taxon>Bondarzewiaceae</taxon>
        <taxon>Heterobasidion</taxon>
        <taxon>Heterobasidion annosum species complex</taxon>
    </lineage>
</organism>
<evidence type="ECO:0000313" key="2">
    <source>
        <dbReference type="EMBL" id="ETW85052.1"/>
    </source>
</evidence>
<dbReference type="RefSeq" id="XP_009541944.1">
    <property type="nucleotide sequence ID" value="XM_009543649.1"/>
</dbReference>
<sequence length="190" mass="21471">MSQTLSAVHRGIAEIRVLHLGKGIFTHQRRLDSHKGPESVGINVSTYKRRAKSTELNGRNKTTATSTAMTLVTTCIAFERMEHTHLASTMANLWKTSWRLYQQYGKELLDLAVHAGHWTDQQRRGHGSDDGRRRSKGTRSQPGRTRAGLQLETWGRVNIRTRAEEAISRGISNWDTQAEEPLEANLSITR</sequence>
<feature type="compositionally biased region" description="Basic and acidic residues" evidence="1">
    <location>
        <begin position="120"/>
        <end position="132"/>
    </location>
</feature>
<dbReference type="AlphaFoldDB" id="W4KGS9"/>
<dbReference type="EMBL" id="KI925455">
    <property type="protein sequence ID" value="ETW85052.1"/>
    <property type="molecule type" value="Genomic_DNA"/>
</dbReference>
<reference evidence="2 3" key="1">
    <citation type="journal article" date="2012" name="New Phytol.">
        <title>Insight into trade-off between wood decay and parasitism from the genome of a fungal forest pathogen.</title>
        <authorList>
            <person name="Olson A."/>
            <person name="Aerts A."/>
            <person name="Asiegbu F."/>
            <person name="Belbahri L."/>
            <person name="Bouzid O."/>
            <person name="Broberg A."/>
            <person name="Canback B."/>
            <person name="Coutinho P.M."/>
            <person name="Cullen D."/>
            <person name="Dalman K."/>
            <person name="Deflorio G."/>
            <person name="van Diepen L.T."/>
            <person name="Dunand C."/>
            <person name="Duplessis S."/>
            <person name="Durling M."/>
            <person name="Gonthier P."/>
            <person name="Grimwood J."/>
            <person name="Fossdal C.G."/>
            <person name="Hansson D."/>
            <person name="Henrissat B."/>
            <person name="Hietala A."/>
            <person name="Himmelstrand K."/>
            <person name="Hoffmeister D."/>
            <person name="Hogberg N."/>
            <person name="James T.Y."/>
            <person name="Karlsson M."/>
            <person name="Kohler A."/>
            <person name="Kues U."/>
            <person name="Lee Y.H."/>
            <person name="Lin Y.C."/>
            <person name="Lind M."/>
            <person name="Lindquist E."/>
            <person name="Lombard V."/>
            <person name="Lucas S."/>
            <person name="Lunden K."/>
            <person name="Morin E."/>
            <person name="Murat C."/>
            <person name="Park J."/>
            <person name="Raffaello T."/>
            <person name="Rouze P."/>
            <person name="Salamov A."/>
            <person name="Schmutz J."/>
            <person name="Solheim H."/>
            <person name="Stahlberg J."/>
            <person name="Velez H."/>
            <person name="de Vries R.P."/>
            <person name="Wiebenga A."/>
            <person name="Woodward S."/>
            <person name="Yakovlev I."/>
            <person name="Garbelotto M."/>
            <person name="Martin F."/>
            <person name="Grigoriev I.V."/>
            <person name="Stenlid J."/>
        </authorList>
    </citation>
    <scope>NUCLEOTIDE SEQUENCE [LARGE SCALE GENOMIC DNA]</scope>
    <source>
        <strain evidence="2 3">TC 32-1</strain>
    </source>
</reference>
<dbReference type="InParanoid" id="W4KGS9"/>